<dbReference type="RefSeq" id="WP_354089094.1">
    <property type="nucleotide sequence ID" value="NZ_JBEPTF010000002.1"/>
</dbReference>
<dbReference type="PANTHER" id="PTHR43135">
    <property type="entry name" value="ALPHA-D-RIBOSE 1-METHYLPHOSPHONATE 5-TRIPHOSPHATE DIPHOSPHATASE"/>
    <property type="match status" value="1"/>
</dbReference>
<proteinExistence type="predicted"/>
<dbReference type="Proteomes" id="UP001549313">
    <property type="component" value="Unassembled WGS sequence"/>
</dbReference>
<dbReference type="InterPro" id="IPR011059">
    <property type="entry name" value="Metal-dep_hydrolase_composite"/>
</dbReference>
<evidence type="ECO:0000259" key="2">
    <source>
        <dbReference type="Pfam" id="PF01979"/>
    </source>
</evidence>
<reference evidence="3 4" key="1">
    <citation type="submission" date="2024-06" db="EMBL/GenBank/DDBJ databases">
        <title>Sorghum-associated microbial communities from plants grown in Nebraska, USA.</title>
        <authorList>
            <person name="Schachtman D."/>
        </authorList>
    </citation>
    <scope>NUCLEOTIDE SEQUENCE [LARGE SCALE GENOMIC DNA]</scope>
    <source>
        <strain evidence="3 4">2814</strain>
    </source>
</reference>
<name>A0ABV2RC65_9CAUL</name>
<keyword evidence="1" id="KW-0732">Signal</keyword>
<evidence type="ECO:0000313" key="4">
    <source>
        <dbReference type="Proteomes" id="UP001549313"/>
    </source>
</evidence>
<comment type="caution">
    <text evidence="3">The sequence shown here is derived from an EMBL/GenBank/DDBJ whole genome shotgun (WGS) entry which is preliminary data.</text>
</comment>
<protein>
    <submittedName>
        <fullName evidence="3">Imidazolonepropionase-like amidohydrolase</fullName>
    </submittedName>
</protein>
<dbReference type="InterPro" id="IPR032466">
    <property type="entry name" value="Metal_Hydrolase"/>
</dbReference>
<gene>
    <name evidence="3" type="ORF">ABIE19_002067</name>
</gene>
<keyword evidence="4" id="KW-1185">Reference proteome</keyword>
<dbReference type="EMBL" id="JBEPTF010000002">
    <property type="protein sequence ID" value="MET4684137.1"/>
    <property type="molecule type" value="Genomic_DNA"/>
</dbReference>
<accession>A0ABV2RC65</accession>
<dbReference type="Gene3D" id="3.40.50.10910">
    <property type="entry name" value="Amidohydrolase"/>
    <property type="match status" value="1"/>
</dbReference>
<dbReference type="PANTHER" id="PTHR43135:SF3">
    <property type="entry name" value="ALPHA-D-RIBOSE 1-METHYLPHOSPHONATE 5-TRIPHOSPHATE DIPHOSPHATASE"/>
    <property type="match status" value="1"/>
</dbReference>
<dbReference type="InterPro" id="IPR006680">
    <property type="entry name" value="Amidohydro-rel"/>
</dbReference>
<evidence type="ECO:0000313" key="3">
    <source>
        <dbReference type="EMBL" id="MET4684137.1"/>
    </source>
</evidence>
<feature type="signal peptide" evidence="1">
    <location>
        <begin position="1"/>
        <end position="27"/>
    </location>
</feature>
<dbReference type="Gene3D" id="1.20.58.520">
    <property type="entry name" value="Amidohydrolase"/>
    <property type="match status" value="1"/>
</dbReference>
<feature type="chain" id="PRO_5045217427" evidence="1">
    <location>
        <begin position="28"/>
        <end position="466"/>
    </location>
</feature>
<feature type="domain" description="Amidohydrolase-related" evidence="2">
    <location>
        <begin position="104"/>
        <end position="443"/>
    </location>
</feature>
<dbReference type="SUPFAM" id="SSF51338">
    <property type="entry name" value="Composite domain of metallo-dependent hydrolases"/>
    <property type="match status" value="1"/>
</dbReference>
<dbReference type="Pfam" id="PF01979">
    <property type="entry name" value="Amidohydro_1"/>
    <property type="match status" value="1"/>
</dbReference>
<organism evidence="3 4">
    <name type="scientific">Brevundimonas faecalis</name>
    <dbReference type="NCBI Taxonomy" id="947378"/>
    <lineage>
        <taxon>Bacteria</taxon>
        <taxon>Pseudomonadati</taxon>
        <taxon>Pseudomonadota</taxon>
        <taxon>Alphaproteobacteria</taxon>
        <taxon>Caulobacterales</taxon>
        <taxon>Caulobacteraceae</taxon>
        <taxon>Brevundimonas</taxon>
    </lineage>
</organism>
<dbReference type="Gene3D" id="3.30.110.90">
    <property type="entry name" value="Amidohydrolase"/>
    <property type="match status" value="1"/>
</dbReference>
<sequence>MTTLRNRLAGAALAALATTLPAATADAHDPFAAWHGVPAQSAAAPAEPKILAYRGAVLFDGTGGAPSRSGLTIVTRGERIAAVQPDSDPLPEAAELIDVTGLHVLPGLIDTHVHLATPPDAEAARAQMRRWLYSGVTAVRGMADDLRSVGELARQARVGEVPSPDIYYAALMAGEGFFKDPRTQAVSAGAVAGRTPWMQAITADTDLPLAVAMARGTSATGIKIYADLPADLVARIIAEAHRQGVPVWTHAMVYPATPEEVAVAGPDVMSHACILAHQGQAPGDRPVSYAGRTPIDRAPFLKGDNPAVQDVLEEMRVQDIILDATVRVYAEQDRAAAAPGARQPLCSGPMVFALTRQAYDAGVTISAGTDGETPDGDAWPALIEELELLQNAVGIPPADVLVAATRTAARATNQTQDMGTIETGKLANLIFVAADPLKDVANLRSLRFTVKRGAAYPRADFRPPAD</sequence>
<dbReference type="InterPro" id="IPR051781">
    <property type="entry name" value="Metallo-dep_Hydrolase"/>
</dbReference>
<evidence type="ECO:0000256" key="1">
    <source>
        <dbReference type="SAM" id="SignalP"/>
    </source>
</evidence>
<dbReference type="Gene3D" id="2.30.40.10">
    <property type="entry name" value="Urease, subunit C, domain 1"/>
    <property type="match status" value="1"/>
</dbReference>
<dbReference type="SUPFAM" id="SSF51556">
    <property type="entry name" value="Metallo-dependent hydrolases"/>
    <property type="match status" value="1"/>
</dbReference>